<dbReference type="EMBL" id="GBRH01180152">
    <property type="protein sequence ID" value="JAE17744.1"/>
    <property type="molecule type" value="Transcribed_RNA"/>
</dbReference>
<sequence length="90" mass="9620">MTAAASLDGEPIFSVALNNAMKTTPPELTVTSKLLLLSSSVGSVQVVECFVWCTEVRELQLKLIDSISIIETLASLSQRFASGSWSKGSE</sequence>
<name>A0A0A9G2Q3_ARUDO</name>
<evidence type="ECO:0000313" key="1">
    <source>
        <dbReference type="EMBL" id="JAE17744.1"/>
    </source>
</evidence>
<proteinExistence type="predicted"/>
<accession>A0A0A9G2Q3</accession>
<reference evidence="1" key="1">
    <citation type="submission" date="2014-09" db="EMBL/GenBank/DDBJ databases">
        <authorList>
            <person name="Magalhaes I.L.F."/>
            <person name="Oliveira U."/>
            <person name="Santos F.R."/>
            <person name="Vidigal T.H.D.A."/>
            <person name="Brescovit A.D."/>
            <person name="Santos A.J."/>
        </authorList>
    </citation>
    <scope>NUCLEOTIDE SEQUENCE</scope>
    <source>
        <tissue evidence="1">Shoot tissue taken approximately 20 cm above the soil surface</tissue>
    </source>
</reference>
<organism evidence="1">
    <name type="scientific">Arundo donax</name>
    <name type="common">Giant reed</name>
    <name type="synonym">Donax arundinaceus</name>
    <dbReference type="NCBI Taxonomy" id="35708"/>
    <lineage>
        <taxon>Eukaryota</taxon>
        <taxon>Viridiplantae</taxon>
        <taxon>Streptophyta</taxon>
        <taxon>Embryophyta</taxon>
        <taxon>Tracheophyta</taxon>
        <taxon>Spermatophyta</taxon>
        <taxon>Magnoliopsida</taxon>
        <taxon>Liliopsida</taxon>
        <taxon>Poales</taxon>
        <taxon>Poaceae</taxon>
        <taxon>PACMAD clade</taxon>
        <taxon>Arundinoideae</taxon>
        <taxon>Arundineae</taxon>
        <taxon>Arundo</taxon>
    </lineage>
</organism>
<protein>
    <submittedName>
        <fullName evidence="1">Uncharacterized protein</fullName>
    </submittedName>
</protein>
<reference evidence="1" key="2">
    <citation type="journal article" date="2015" name="Data Brief">
        <title>Shoot transcriptome of the giant reed, Arundo donax.</title>
        <authorList>
            <person name="Barrero R.A."/>
            <person name="Guerrero F.D."/>
            <person name="Moolhuijzen P."/>
            <person name="Goolsby J.A."/>
            <person name="Tidwell J."/>
            <person name="Bellgard S.E."/>
            <person name="Bellgard M.I."/>
        </authorList>
    </citation>
    <scope>NUCLEOTIDE SEQUENCE</scope>
    <source>
        <tissue evidence="1">Shoot tissue taken approximately 20 cm above the soil surface</tissue>
    </source>
</reference>
<dbReference type="AlphaFoldDB" id="A0A0A9G2Q3"/>